<dbReference type="EMBL" id="HACA01004775">
    <property type="protein sequence ID" value="CDW22136.1"/>
    <property type="molecule type" value="Transcribed_RNA"/>
</dbReference>
<dbReference type="AlphaFoldDB" id="A0A0K2T9J0"/>
<feature type="non-terminal residue" evidence="1">
    <location>
        <position position="1"/>
    </location>
</feature>
<reference evidence="1" key="1">
    <citation type="submission" date="2014-05" db="EMBL/GenBank/DDBJ databases">
        <authorList>
            <person name="Chronopoulou M."/>
        </authorList>
    </citation>
    <scope>NUCLEOTIDE SEQUENCE</scope>
    <source>
        <tissue evidence="1">Whole organism</tissue>
    </source>
</reference>
<accession>A0A0K2T9J0</accession>
<organism evidence="1">
    <name type="scientific">Lepeophtheirus salmonis</name>
    <name type="common">Salmon louse</name>
    <name type="synonym">Caligus salmonis</name>
    <dbReference type="NCBI Taxonomy" id="72036"/>
    <lineage>
        <taxon>Eukaryota</taxon>
        <taxon>Metazoa</taxon>
        <taxon>Ecdysozoa</taxon>
        <taxon>Arthropoda</taxon>
        <taxon>Crustacea</taxon>
        <taxon>Multicrustacea</taxon>
        <taxon>Hexanauplia</taxon>
        <taxon>Copepoda</taxon>
        <taxon>Siphonostomatoida</taxon>
        <taxon>Caligidae</taxon>
        <taxon>Lepeophtheirus</taxon>
    </lineage>
</organism>
<name>A0A0K2T9J0_LEPSM</name>
<sequence length="78" mass="9006">SKNLPLTNSNLSAEYTSSIIRLTVHTLLLRCLILVPRYLTIDDGSPFCTVTAGHRVLRYLGHGTVRQIDFLRFYHRKY</sequence>
<proteinExistence type="predicted"/>
<protein>
    <submittedName>
        <fullName evidence="1">Uncharacterized protein</fullName>
    </submittedName>
</protein>
<evidence type="ECO:0000313" key="1">
    <source>
        <dbReference type="EMBL" id="CDW22136.1"/>
    </source>
</evidence>